<protein>
    <submittedName>
        <fullName evidence="6">T9SS type A sorting domain-containing protein</fullName>
    </submittedName>
</protein>
<dbReference type="AlphaFoldDB" id="A0A9X1TSM9"/>
<dbReference type="InterPro" id="IPR051648">
    <property type="entry name" value="CWI-Assembly_Regulator"/>
</dbReference>
<dbReference type="GO" id="GO:0030313">
    <property type="term" value="C:cell envelope"/>
    <property type="evidence" value="ECO:0007669"/>
    <property type="project" value="UniProtKB-SubCell"/>
</dbReference>
<comment type="caution">
    <text evidence="6">The sequence shown here is derived from an EMBL/GenBank/DDBJ whole genome shotgun (WGS) entry which is preliminary data.</text>
</comment>
<dbReference type="Gene3D" id="2.60.40.10">
    <property type="entry name" value="Immunoglobulins"/>
    <property type="match status" value="1"/>
</dbReference>
<dbReference type="Pfam" id="PF18962">
    <property type="entry name" value="Por_Secre_tail"/>
    <property type="match status" value="1"/>
</dbReference>
<feature type="chain" id="PRO_5040918282" evidence="4">
    <location>
        <begin position="19"/>
        <end position="484"/>
    </location>
</feature>
<dbReference type="InterPro" id="IPR026444">
    <property type="entry name" value="Secre_tail"/>
</dbReference>
<gene>
    <name evidence="6" type="ORF">L0661_04070</name>
</gene>
<organism evidence="6 7">
    <name type="scientific">Dyadobacter chenhuakuii</name>
    <dbReference type="NCBI Taxonomy" id="2909339"/>
    <lineage>
        <taxon>Bacteria</taxon>
        <taxon>Pseudomonadati</taxon>
        <taxon>Bacteroidota</taxon>
        <taxon>Cytophagia</taxon>
        <taxon>Cytophagales</taxon>
        <taxon>Spirosomataceae</taxon>
        <taxon>Dyadobacter</taxon>
    </lineage>
</organism>
<dbReference type="NCBIfam" id="TIGR04183">
    <property type="entry name" value="Por_Secre_tail"/>
    <property type="match status" value="1"/>
</dbReference>
<reference evidence="6" key="1">
    <citation type="submission" date="2022-01" db="EMBL/GenBank/DDBJ databases">
        <title>Novel species in genus Dyadobacter.</title>
        <authorList>
            <person name="Ma C."/>
        </authorList>
    </citation>
    <scope>NUCLEOTIDE SEQUENCE</scope>
    <source>
        <strain evidence="6">CY357</strain>
    </source>
</reference>
<dbReference type="InterPro" id="IPR013783">
    <property type="entry name" value="Ig-like_fold"/>
</dbReference>
<name>A0A9X1TSM9_9BACT</name>
<comment type="subcellular location">
    <subcellularLocation>
        <location evidence="1">Cell envelope</location>
    </subcellularLocation>
</comment>
<keyword evidence="2 4" id="KW-0732">Signal</keyword>
<evidence type="ECO:0000256" key="3">
    <source>
        <dbReference type="ARBA" id="ARBA00023180"/>
    </source>
</evidence>
<dbReference type="RefSeq" id="WP_235176919.1">
    <property type="nucleotide sequence ID" value="NZ_JAKFFV010000003.1"/>
</dbReference>
<dbReference type="InterPro" id="IPR032675">
    <property type="entry name" value="LRR_dom_sf"/>
</dbReference>
<feature type="domain" description="Secretion system C-terminal sorting" evidence="5">
    <location>
        <begin position="411"/>
        <end position="482"/>
    </location>
</feature>
<proteinExistence type="predicted"/>
<evidence type="ECO:0000259" key="5">
    <source>
        <dbReference type="Pfam" id="PF18962"/>
    </source>
</evidence>
<accession>A0A9X1TSM9</accession>
<keyword evidence="3" id="KW-0325">Glycoprotein</keyword>
<feature type="signal peptide" evidence="4">
    <location>
        <begin position="1"/>
        <end position="18"/>
    </location>
</feature>
<evidence type="ECO:0000313" key="7">
    <source>
        <dbReference type="Proteomes" id="UP001139411"/>
    </source>
</evidence>
<evidence type="ECO:0000256" key="1">
    <source>
        <dbReference type="ARBA" id="ARBA00004196"/>
    </source>
</evidence>
<dbReference type="PANTHER" id="PTHR31018:SF3">
    <property type="entry name" value="RECEPTOR PROTEIN-TYROSINE KINASE"/>
    <property type="match status" value="1"/>
</dbReference>
<evidence type="ECO:0000256" key="2">
    <source>
        <dbReference type="ARBA" id="ARBA00022729"/>
    </source>
</evidence>
<evidence type="ECO:0000313" key="6">
    <source>
        <dbReference type="EMBL" id="MCF2497468.1"/>
    </source>
</evidence>
<dbReference type="SUPFAM" id="SSF52058">
    <property type="entry name" value="L domain-like"/>
    <property type="match status" value="1"/>
</dbReference>
<sequence length="484" mass="53233">MKKTFTLILILFCFKAIAQCPSTGIVSLEDQADVDNYFANGGCSVVQHLIIGDGSPNILNLYGLNGITTVTGFMFVGWGPLVDFTGMETLTSVDTLAIEWSPSLKNFKGLENVLTINHLSINELSSLESFDGLGQATVTGSIYIAGCHSLTSIDLNIPASLPDGLIIGDCPLLDDFSSFANLQSTSRLIISRLDKMQDCQWLNSLEVATQLNIEANANLTSLKGLENLHTVEQIQITYNPLLTSIDGMGNIKSQLSRFVVLFNPELSDCAIDAVCWMLLDSAPEETFLYQNKGICSNTDLLKSACKERLPVTLLSFDAVLENKVVNLNWTTSEEENSEKFEVQHSTNGKQWSVVGEVKSSGIGGLGAFYKYTHQTPSDRNNYYRLKMIDFDQTYALSTISHVYFNGNIETVYPNPTSGNINIVSTDPSEIAAFELINSKGNIVMKRRGNLADRINLEKFASGSYTLRIIKNNSTFSNHKIVVTK</sequence>
<dbReference type="PANTHER" id="PTHR31018">
    <property type="entry name" value="SPORULATION-SPECIFIC PROTEIN-RELATED"/>
    <property type="match status" value="1"/>
</dbReference>
<dbReference type="Gene3D" id="3.80.10.10">
    <property type="entry name" value="Ribonuclease Inhibitor"/>
    <property type="match status" value="1"/>
</dbReference>
<dbReference type="Proteomes" id="UP001139411">
    <property type="component" value="Unassembled WGS sequence"/>
</dbReference>
<dbReference type="EMBL" id="JAKFFV010000003">
    <property type="protein sequence ID" value="MCF2497468.1"/>
    <property type="molecule type" value="Genomic_DNA"/>
</dbReference>
<evidence type="ECO:0000256" key="4">
    <source>
        <dbReference type="SAM" id="SignalP"/>
    </source>
</evidence>